<dbReference type="GO" id="GO:0003677">
    <property type="term" value="F:DNA binding"/>
    <property type="evidence" value="ECO:0007669"/>
    <property type="project" value="UniProtKB-KW"/>
</dbReference>
<dbReference type="InterPro" id="IPR050397">
    <property type="entry name" value="Env_Response_Regulators"/>
</dbReference>
<dbReference type="SMART" id="SM00419">
    <property type="entry name" value="HTH_CRP"/>
    <property type="match status" value="1"/>
</dbReference>
<dbReference type="AlphaFoldDB" id="A0A0G0KEH6"/>
<evidence type="ECO:0000256" key="1">
    <source>
        <dbReference type="ARBA" id="ARBA00023015"/>
    </source>
</evidence>
<dbReference type="CDD" id="cd00038">
    <property type="entry name" value="CAP_ED"/>
    <property type="match status" value="1"/>
</dbReference>
<dbReference type="SMART" id="SM00100">
    <property type="entry name" value="cNMP"/>
    <property type="match status" value="1"/>
</dbReference>
<proteinExistence type="predicted"/>
<dbReference type="Pfam" id="PF00027">
    <property type="entry name" value="cNMP_binding"/>
    <property type="match status" value="1"/>
</dbReference>
<protein>
    <submittedName>
        <fullName evidence="5">Global nitrogen regulator</fullName>
    </submittedName>
</protein>
<evidence type="ECO:0000256" key="2">
    <source>
        <dbReference type="ARBA" id="ARBA00023125"/>
    </source>
</evidence>
<gene>
    <name evidence="5" type="ORF">US99_C0045G0005</name>
</gene>
<dbReference type="InterPro" id="IPR014710">
    <property type="entry name" value="RmlC-like_jellyroll"/>
</dbReference>
<name>A0A0G0KEH6_9BACT</name>
<dbReference type="InterPro" id="IPR018490">
    <property type="entry name" value="cNMP-bd_dom_sf"/>
</dbReference>
<keyword evidence="2" id="KW-0238">DNA-binding</keyword>
<dbReference type="Pfam" id="PF13545">
    <property type="entry name" value="HTH_Crp_2"/>
    <property type="match status" value="1"/>
</dbReference>
<dbReference type="EMBL" id="LBVC01000045">
    <property type="protein sequence ID" value="KKQ77212.1"/>
    <property type="molecule type" value="Genomic_DNA"/>
</dbReference>
<dbReference type="InterPro" id="IPR036390">
    <property type="entry name" value="WH_DNA-bd_sf"/>
</dbReference>
<evidence type="ECO:0000313" key="6">
    <source>
        <dbReference type="Proteomes" id="UP000034324"/>
    </source>
</evidence>
<dbReference type="GO" id="GO:0005829">
    <property type="term" value="C:cytosol"/>
    <property type="evidence" value="ECO:0007669"/>
    <property type="project" value="TreeGrafter"/>
</dbReference>
<dbReference type="InterPro" id="IPR000595">
    <property type="entry name" value="cNMP-bd_dom"/>
</dbReference>
<dbReference type="GO" id="GO:0003700">
    <property type="term" value="F:DNA-binding transcription factor activity"/>
    <property type="evidence" value="ECO:0007669"/>
    <property type="project" value="TreeGrafter"/>
</dbReference>
<keyword evidence="1" id="KW-0805">Transcription regulation</keyword>
<dbReference type="SUPFAM" id="SSF51206">
    <property type="entry name" value="cAMP-binding domain-like"/>
    <property type="match status" value="1"/>
</dbReference>
<accession>A0A0G0KEH6</accession>
<keyword evidence="3" id="KW-0804">Transcription</keyword>
<dbReference type="Proteomes" id="UP000034324">
    <property type="component" value="Unassembled WGS sequence"/>
</dbReference>
<dbReference type="Gene3D" id="2.60.120.10">
    <property type="entry name" value="Jelly Rolls"/>
    <property type="match status" value="1"/>
</dbReference>
<comment type="caution">
    <text evidence="5">The sequence shown here is derived from an EMBL/GenBank/DDBJ whole genome shotgun (WGS) entry which is preliminary data.</text>
</comment>
<organism evidence="5 6">
    <name type="scientific">Candidatus Daviesbacteria bacterium GW2011_GWF2_38_6</name>
    <dbReference type="NCBI Taxonomy" id="1618432"/>
    <lineage>
        <taxon>Bacteria</taxon>
        <taxon>Candidatus Daviesiibacteriota</taxon>
    </lineage>
</organism>
<dbReference type="PANTHER" id="PTHR24567">
    <property type="entry name" value="CRP FAMILY TRANSCRIPTIONAL REGULATORY PROTEIN"/>
    <property type="match status" value="1"/>
</dbReference>
<sequence>MSIDKQKSLIVKKLDKFFSTYRRISFKKGEIIIRADDPPAGIFYLKEGVVREYVISQKGEELTLNIFRPYAFFPMSYAINKTINNHFYEAQTQVLTWRAPVEDILQFIKNEPEVMFDLLARIYIGLQGIFARMEYLMTGSAKARLLTELLIYAKRFGDKKTGKITVDLRLTQKDLSAQSGIARETVGRIIKTLKSKKLIVFQNKKLIINDLRGLEEKLS</sequence>
<dbReference type="InterPro" id="IPR012318">
    <property type="entry name" value="HTH_CRP"/>
</dbReference>
<evidence type="ECO:0000313" key="5">
    <source>
        <dbReference type="EMBL" id="KKQ77212.1"/>
    </source>
</evidence>
<dbReference type="PANTHER" id="PTHR24567:SF26">
    <property type="entry name" value="REGULATORY PROTEIN YEIL"/>
    <property type="match status" value="1"/>
</dbReference>
<dbReference type="PROSITE" id="PS51063">
    <property type="entry name" value="HTH_CRP_2"/>
    <property type="match status" value="1"/>
</dbReference>
<dbReference type="SUPFAM" id="SSF46785">
    <property type="entry name" value="Winged helix' DNA-binding domain"/>
    <property type="match status" value="1"/>
</dbReference>
<feature type="domain" description="HTH crp-type" evidence="4">
    <location>
        <begin position="139"/>
        <end position="212"/>
    </location>
</feature>
<evidence type="ECO:0000256" key="3">
    <source>
        <dbReference type="ARBA" id="ARBA00023163"/>
    </source>
</evidence>
<reference evidence="5 6" key="1">
    <citation type="journal article" date="2015" name="Nature">
        <title>rRNA introns, odd ribosomes, and small enigmatic genomes across a large radiation of phyla.</title>
        <authorList>
            <person name="Brown C.T."/>
            <person name="Hug L.A."/>
            <person name="Thomas B.C."/>
            <person name="Sharon I."/>
            <person name="Castelle C.J."/>
            <person name="Singh A."/>
            <person name="Wilkins M.J."/>
            <person name="Williams K.H."/>
            <person name="Banfield J.F."/>
        </authorList>
    </citation>
    <scope>NUCLEOTIDE SEQUENCE [LARGE SCALE GENOMIC DNA]</scope>
</reference>
<evidence type="ECO:0000259" key="4">
    <source>
        <dbReference type="PROSITE" id="PS51063"/>
    </source>
</evidence>